<reference evidence="2 3" key="1">
    <citation type="submission" date="2018-10" db="EMBL/GenBank/DDBJ databases">
        <title>Genomic Encyclopedia of Type Strains, Phase IV (KMG-IV): sequencing the most valuable type-strain genomes for metagenomic binning, comparative biology and taxonomic classification.</title>
        <authorList>
            <person name="Goeker M."/>
        </authorList>
    </citation>
    <scope>NUCLEOTIDE SEQUENCE [LARGE SCALE GENOMIC DNA]</scope>
    <source>
        <strain evidence="2 3">DSM 4734</strain>
    </source>
</reference>
<dbReference type="InterPro" id="IPR036890">
    <property type="entry name" value="HATPase_C_sf"/>
</dbReference>
<proteinExistence type="predicted"/>
<comment type="caution">
    <text evidence="2">The sequence shown here is derived from an EMBL/GenBank/DDBJ whole genome shotgun (WGS) entry which is preliminary data.</text>
</comment>
<evidence type="ECO:0000313" key="2">
    <source>
        <dbReference type="EMBL" id="RKQ96473.1"/>
    </source>
</evidence>
<dbReference type="RefSeq" id="WP_233350726.1">
    <property type="nucleotide sequence ID" value="NZ_RBIM01000004.1"/>
</dbReference>
<name>A0A495D3I3_9PROT</name>
<dbReference type="SUPFAM" id="SSF55874">
    <property type="entry name" value="ATPase domain of HSP90 chaperone/DNA topoisomerase II/histidine kinase"/>
    <property type="match status" value="1"/>
</dbReference>
<sequence length="287" mass="30668">MTSDAAHAGAVEDGIWVRLADPQMAAAVLVSFAERFRDSVTTVDVLPEGATIGLVIVDDAHHADIETASAHAAGVLQSILITADPSADVRADFVLAADVGIESVKSVLRAAKDFHDQVMTLKADVARRKSAIGTIITGQFVLRTLDEARNLATMLALACPNADLVAIGLQELLINAVEHGNLEIDAATKQELLMSGRWREEIEKRLNDPAFADRVVNVTFQRSERIISLTVQDEGAGFDHARYLTSSAPGDGYRGRGIAMARDLSFSSLTYHGAGNLVEATILIEPA</sequence>
<dbReference type="Proteomes" id="UP000273675">
    <property type="component" value="Unassembled WGS sequence"/>
</dbReference>
<accession>A0A495D3I3</accession>
<evidence type="ECO:0000313" key="3">
    <source>
        <dbReference type="Proteomes" id="UP000273675"/>
    </source>
</evidence>
<feature type="domain" description="Histidine kinase/HSP90-like ATPase" evidence="1">
    <location>
        <begin position="149"/>
        <end position="281"/>
    </location>
</feature>
<dbReference type="InterPro" id="IPR003594">
    <property type="entry name" value="HATPase_dom"/>
</dbReference>
<keyword evidence="2" id="KW-0418">Kinase</keyword>
<organism evidence="2 3">
    <name type="scientific">Maricaulis maris</name>
    <dbReference type="NCBI Taxonomy" id="74318"/>
    <lineage>
        <taxon>Bacteria</taxon>
        <taxon>Pseudomonadati</taxon>
        <taxon>Pseudomonadota</taxon>
        <taxon>Alphaproteobacteria</taxon>
        <taxon>Maricaulales</taxon>
        <taxon>Maricaulaceae</taxon>
        <taxon>Maricaulis</taxon>
    </lineage>
</organism>
<dbReference type="EMBL" id="RBIM01000004">
    <property type="protein sequence ID" value="RKQ96473.1"/>
    <property type="molecule type" value="Genomic_DNA"/>
</dbReference>
<evidence type="ECO:0000259" key="1">
    <source>
        <dbReference type="Pfam" id="PF13581"/>
    </source>
</evidence>
<gene>
    <name evidence="2" type="ORF">C7435_1803</name>
</gene>
<dbReference type="GO" id="GO:0016301">
    <property type="term" value="F:kinase activity"/>
    <property type="evidence" value="ECO:0007669"/>
    <property type="project" value="UniProtKB-KW"/>
</dbReference>
<dbReference type="AlphaFoldDB" id="A0A495D3I3"/>
<dbReference type="Pfam" id="PF13581">
    <property type="entry name" value="HATPase_c_2"/>
    <property type="match status" value="1"/>
</dbReference>
<keyword evidence="2" id="KW-0808">Transferase</keyword>
<dbReference type="Gene3D" id="3.30.565.10">
    <property type="entry name" value="Histidine kinase-like ATPase, C-terminal domain"/>
    <property type="match status" value="1"/>
</dbReference>
<protein>
    <submittedName>
        <fullName evidence="2">Histidine kinase-like protein</fullName>
    </submittedName>
</protein>